<proteinExistence type="predicted"/>
<sequence>MYAQQDIPKNYMVHYNNNNNNNNEQFMYALEPIQPVDERSRTGRASKFVMAFGIAGCCILFTAFIAFFIIILLNEQGYIR</sequence>
<keyword evidence="1" id="KW-0812">Transmembrane</keyword>
<keyword evidence="2" id="KW-1185">Reference proteome</keyword>
<evidence type="ECO:0000256" key="1">
    <source>
        <dbReference type="SAM" id="Phobius"/>
    </source>
</evidence>
<organism evidence="2 3">
    <name type="scientific">Plectus sambesii</name>
    <dbReference type="NCBI Taxonomy" id="2011161"/>
    <lineage>
        <taxon>Eukaryota</taxon>
        <taxon>Metazoa</taxon>
        <taxon>Ecdysozoa</taxon>
        <taxon>Nematoda</taxon>
        <taxon>Chromadorea</taxon>
        <taxon>Plectida</taxon>
        <taxon>Plectina</taxon>
        <taxon>Plectoidea</taxon>
        <taxon>Plectidae</taxon>
        <taxon>Plectus</taxon>
    </lineage>
</organism>
<evidence type="ECO:0000313" key="2">
    <source>
        <dbReference type="Proteomes" id="UP000887566"/>
    </source>
</evidence>
<accession>A0A914VJ71</accession>
<evidence type="ECO:0000313" key="3">
    <source>
        <dbReference type="WBParaSite" id="PSAMB.scaffold2100size25414.g16295.t1"/>
    </source>
</evidence>
<dbReference type="AlphaFoldDB" id="A0A914VJ71"/>
<dbReference type="Proteomes" id="UP000887566">
    <property type="component" value="Unplaced"/>
</dbReference>
<dbReference type="WBParaSite" id="PSAMB.scaffold2100size25414.g16295.t1">
    <property type="protein sequence ID" value="PSAMB.scaffold2100size25414.g16295.t1"/>
    <property type="gene ID" value="PSAMB.scaffold2100size25414.g16295"/>
</dbReference>
<feature type="transmembrane region" description="Helical" evidence="1">
    <location>
        <begin position="48"/>
        <end position="73"/>
    </location>
</feature>
<keyword evidence="1" id="KW-1133">Transmembrane helix</keyword>
<keyword evidence="1" id="KW-0472">Membrane</keyword>
<name>A0A914VJ71_9BILA</name>
<reference evidence="3" key="1">
    <citation type="submission" date="2022-11" db="UniProtKB">
        <authorList>
            <consortium name="WormBaseParasite"/>
        </authorList>
    </citation>
    <scope>IDENTIFICATION</scope>
</reference>
<protein>
    <submittedName>
        <fullName evidence="3">Uncharacterized protein</fullName>
    </submittedName>
</protein>